<name>A0AAT9P4Y2_9STAP</name>
<feature type="transmembrane region" description="Helical" evidence="1">
    <location>
        <begin position="23"/>
        <end position="46"/>
    </location>
</feature>
<protein>
    <submittedName>
        <fullName evidence="2">Uncharacterized protein</fullName>
    </submittedName>
</protein>
<evidence type="ECO:0000313" key="2">
    <source>
        <dbReference type="EMBL" id="QYA32261.1"/>
    </source>
</evidence>
<keyword evidence="1" id="KW-1133">Transmembrane helix</keyword>
<accession>A0AAT9P4Y2</accession>
<proteinExistence type="predicted"/>
<feature type="transmembrane region" description="Helical" evidence="1">
    <location>
        <begin position="58"/>
        <end position="81"/>
    </location>
</feature>
<organism evidence="2">
    <name type="scientific">Macrococcus psychrotolerans</name>
    <dbReference type="NCBI Taxonomy" id="3039389"/>
    <lineage>
        <taxon>Bacteria</taxon>
        <taxon>Bacillati</taxon>
        <taxon>Bacillota</taxon>
        <taxon>Bacilli</taxon>
        <taxon>Bacillales</taxon>
        <taxon>Staphylococcaceae</taxon>
        <taxon>Macrococcus</taxon>
    </lineage>
</organism>
<dbReference type="AlphaFoldDB" id="A0AAT9P4Y2"/>
<keyword evidence="1" id="KW-0812">Transmembrane</keyword>
<dbReference type="EMBL" id="CP079955">
    <property type="protein sequence ID" value="QYA32261.1"/>
    <property type="molecule type" value="Genomic_DNA"/>
</dbReference>
<gene>
    <name evidence="2" type="ORF">KYI10_07660</name>
</gene>
<evidence type="ECO:0000256" key="1">
    <source>
        <dbReference type="SAM" id="Phobius"/>
    </source>
</evidence>
<reference evidence="2" key="1">
    <citation type="submission" date="2021-07" db="EMBL/GenBank/DDBJ databases">
        <title>Prevalence and characterization of methicillin-resistant Macrococcus spp. in food producing animals and meat in Switzerland in 2019.</title>
        <authorList>
            <person name="Keller J.E."/>
            <person name="Schwendener S."/>
            <person name="Neuenschwander J."/>
            <person name="Overesch G."/>
            <person name="Perreten V."/>
        </authorList>
    </citation>
    <scope>NUCLEOTIDE SEQUENCE</scope>
    <source>
        <strain evidence="2">19Msa1099</strain>
    </source>
</reference>
<sequence length="264" mass="30912">MENDSEKNIKEEKSDEKISNNHILILIVLIVAILFPLFVVVLMKVIPSPLSGTGNIEWLSFWASYGGNIIGLLGLISVTWFQYKYQEKQLQNQMEKQHIQFMKDMKQQKEFFKNQNKLDDDRMKVELVTNTLKENNIYLRKEIEDLYQTIRKIDLQFNDNKIVAAKLLDVIDNIISNTKNIKEAIHISDNINKVDNSNEIIEGLDILIMLLYKLYDYEKNHRTSDQIEVDNIHLIVGTTNTVKSKIDKHVNHQTKYYISLIKLN</sequence>
<keyword evidence="1" id="KW-0472">Membrane</keyword>